<organism evidence="1 2">
    <name type="scientific">Hesseltinella vesiculosa</name>
    <dbReference type="NCBI Taxonomy" id="101127"/>
    <lineage>
        <taxon>Eukaryota</taxon>
        <taxon>Fungi</taxon>
        <taxon>Fungi incertae sedis</taxon>
        <taxon>Mucoromycota</taxon>
        <taxon>Mucoromycotina</taxon>
        <taxon>Mucoromycetes</taxon>
        <taxon>Mucorales</taxon>
        <taxon>Cunninghamellaceae</taxon>
        <taxon>Hesseltinella</taxon>
    </lineage>
</organism>
<dbReference type="Proteomes" id="UP000242146">
    <property type="component" value="Unassembled WGS sequence"/>
</dbReference>
<accession>A0A1X2GEC5</accession>
<gene>
    <name evidence="1" type="ORF">DM01DRAFT_1063505</name>
</gene>
<protein>
    <submittedName>
        <fullName evidence="1">Uncharacterized protein</fullName>
    </submittedName>
</protein>
<dbReference type="EMBL" id="MCGT01000019">
    <property type="protein sequence ID" value="ORX51870.1"/>
    <property type="molecule type" value="Genomic_DNA"/>
</dbReference>
<sequence>MDGLQAVVDFNRRVLICSHLFILDYFNSCLTNGLDIPLVYLDYRFVNGVFQLVIGRSWLNASLITQEVCQHIEESFPAFLIQHPSIHCPLVPSTMLGKRPPYWIFQDFNFYGPARMPPAWRIMSSRFTTKPTSATCTLALLVPSQNLIAFKLEPLRISCLTRVHKTKTLNQFGRRSMLKILSTMLWWMPRSTLL</sequence>
<dbReference type="OrthoDB" id="2285535at2759"/>
<evidence type="ECO:0000313" key="2">
    <source>
        <dbReference type="Proteomes" id="UP000242146"/>
    </source>
</evidence>
<proteinExistence type="predicted"/>
<name>A0A1X2GEC5_9FUNG</name>
<keyword evidence="2" id="KW-1185">Reference proteome</keyword>
<evidence type="ECO:0000313" key="1">
    <source>
        <dbReference type="EMBL" id="ORX51870.1"/>
    </source>
</evidence>
<comment type="caution">
    <text evidence="1">The sequence shown here is derived from an EMBL/GenBank/DDBJ whole genome shotgun (WGS) entry which is preliminary data.</text>
</comment>
<dbReference type="AlphaFoldDB" id="A0A1X2GEC5"/>
<reference evidence="1 2" key="1">
    <citation type="submission" date="2016-07" db="EMBL/GenBank/DDBJ databases">
        <title>Pervasive Adenine N6-methylation of Active Genes in Fungi.</title>
        <authorList>
            <consortium name="DOE Joint Genome Institute"/>
            <person name="Mondo S.J."/>
            <person name="Dannebaum R.O."/>
            <person name="Kuo R.C."/>
            <person name="Labutti K."/>
            <person name="Haridas S."/>
            <person name="Kuo A."/>
            <person name="Salamov A."/>
            <person name="Ahrendt S.R."/>
            <person name="Lipzen A."/>
            <person name="Sullivan W."/>
            <person name="Andreopoulos W.B."/>
            <person name="Clum A."/>
            <person name="Lindquist E."/>
            <person name="Daum C."/>
            <person name="Ramamoorthy G.K."/>
            <person name="Gryganskyi A."/>
            <person name="Culley D."/>
            <person name="Magnuson J.K."/>
            <person name="James T.Y."/>
            <person name="O'Malley M.A."/>
            <person name="Stajich J.E."/>
            <person name="Spatafora J.W."/>
            <person name="Visel A."/>
            <person name="Grigoriev I.V."/>
        </authorList>
    </citation>
    <scope>NUCLEOTIDE SEQUENCE [LARGE SCALE GENOMIC DNA]</scope>
    <source>
        <strain evidence="1 2">NRRL 3301</strain>
    </source>
</reference>
<dbReference type="STRING" id="101127.A0A1X2GEC5"/>